<proteinExistence type="inferred from homology"/>
<sequence length="342" mass="38145">MQDLLPDHRPALVLAPMQDITDLAFMGVVDSYGGPDYYVTEYFRVHCDSTLEKKILRSITENKTGKPVFAQMIGENIPALVRSAKQLMHYPVAGVDLNLGCPAPTVYKKNAGGGLLRLLDHVDAILGALRDAIDGRFTVKTRVGFETHEEFDAILQVFQKHAIDVLTIHGRTVREQYKTPVHADLVKQAVEVMGCPVIANGNVVNVATGQAYHAQTGAAGLMIGRGAIRSPWLFQQLKDAYEGKVPTAATRRDLHAYVTELYFAVAENAKDFVEHSHVNRMKKYMAYIAQGIDPEFEYQIRRVKSQAAFFETCDTFLLDSRELPDAPPEESKLFCGYKKLLE</sequence>
<keyword evidence="3 5" id="KW-0819">tRNA processing</keyword>
<comment type="cofactor">
    <cofactor evidence="5">
        <name>FMN</name>
        <dbReference type="ChEBI" id="CHEBI:58210"/>
    </cofactor>
</comment>
<keyword evidence="4 5" id="KW-0560">Oxidoreductase</keyword>
<dbReference type="Gene3D" id="3.20.20.70">
    <property type="entry name" value="Aldolase class I"/>
    <property type="match status" value="1"/>
</dbReference>
<dbReference type="EMBL" id="JBHUJB010000083">
    <property type="protein sequence ID" value="MFD2160556.1"/>
    <property type="molecule type" value="Genomic_DNA"/>
</dbReference>
<keyword evidence="1 5" id="KW-0285">Flavoprotein</keyword>
<accession>A0ABW4ZEV3</accession>
<evidence type="ECO:0000256" key="5">
    <source>
        <dbReference type="PIRNR" id="PIRNR006621"/>
    </source>
</evidence>
<name>A0ABW4ZEV3_9BACT</name>
<evidence type="ECO:0000256" key="3">
    <source>
        <dbReference type="ARBA" id="ARBA00022694"/>
    </source>
</evidence>
<dbReference type="InterPro" id="IPR035587">
    <property type="entry name" value="DUS-like_FMN-bd"/>
</dbReference>
<comment type="similarity">
    <text evidence="5">Belongs to the dus family.</text>
</comment>
<dbReference type="Pfam" id="PF01207">
    <property type="entry name" value="Dus"/>
    <property type="match status" value="1"/>
</dbReference>
<keyword evidence="8" id="KW-1185">Reference proteome</keyword>
<protein>
    <recommendedName>
        <fullName evidence="5">tRNA-dihydrouridine synthase</fullName>
        <ecNumber evidence="5">1.3.1.-</ecNumber>
    </recommendedName>
</protein>
<evidence type="ECO:0000313" key="8">
    <source>
        <dbReference type="Proteomes" id="UP001597389"/>
    </source>
</evidence>
<dbReference type="EC" id="1.3.1.-" evidence="5"/>
<evidence type="ECO:0000256" key="1">
    <source>
        <dbReference type="ARBA" id="ARBA00022630"/>
    </source>
</evidence>
<organism evidence="7 8">
    <name type="scientific">Rubritalea tangerina</name>
    <dbReference type="NCBI Taxonomy" id="430798"/>
    <lineage>
        <taxon>Bacteria</taxon>
        <taxon>Pseudomonadati</taxon>
        <taxon>Verrucomicrobiota</taxon>
        <taxon>Verrucomicrobiia</taxon>
        <taxon>Verrucomicrobiales</taxon>
        <taxon>Rubritaleaceae</taxon>
        <taxon>Rubritalea</taxon>
    </lineage>
</organism>
<keyword evidence="2 5" id="KW-0288">FMN</keyword>
<feature type="domain" description="DUS-like FMN-binding" evidence="6">
    <location>
        <begin position="14"/>
        <end position="314"/>
    </location>
</feature>
<dbReference type="PANTHER" id="PTHR11082">
    <property type="entry name" value="TRNA-DIHYDROURIDINE SYNTHASE"/>
    <property type="match status" value="1"/>
</dbReference>
<comment type="caution">
    <text evidence="7">The sequence shown here is derived from an EMBL/GenBank/DDBJ whole genome shotgun (WGS) entry which is preliminary data.</text>
</comment>
<dbReference type="CDD" id="cd02801">
    <property type="entry name" value="DUS_like_FMN"/>
    <property type="match status" value="1"/>
</dbReference>
<reference evidence="8" key="1">
    <citation type="journal article" date="2019" name="Int. J. Syst. Evol. Microbiol.">
        <title>The Global Catalogue of Microorganisms (GCM) 10K type strain sequencing project: providing services to taxonomists for standard genome sequencing and annotation.</title>
        <authorList>
            <consortium name="The Broad Institute Genomics Platform"/>
            <consortium name="The Broad Institute Genome Sequencing Center for Infectious Disease"/>
            <person name="Wu L."/>
            <person name="Ma J."/>
        </authorList>
    </citation>
    <scope>NUCLEOTIDE SEQUENCE [LARGE SCALE GENOMIC DNA]</scope>
    <source>
        <strain evidence="8">CCUG 57942</strain>
    </source>
</reference>
<dbReference type="PANTHER" id="PTHR11082:SF25">
    <property type="entry name" value="DUS-LIKE FMN-BINDING DOMAIN-CONTAINING PROTEIN"/>
    <property type="match status" value="1"/>
</dbReference>
<dbReference type="Proteomes" id="UP001597389">
    <property type="component" value="Unassembled WGS sequence"/>
</dbReference>
<dbReference type="SUPFAM" id="SSF51395">
    <property type="entry name" value="FMN-linked oxidoreductases"/>
    <property type="match status" value="1"/>
</dbReference>
<dbReference type="InterPro" id="IPR001269">
    <property type="entry name" value="DUS_fam"/>
</dbReference>
<evidence type="ECO:0000313" key="7">
    <source>
        <dbReference type="EMBL" id="MFD2160556.1"/>
    </source>
</evidence>
<evidence type="ECO:0000259" key="6">
    <source>
        <dbReference type="Pfam" id="PF01207"/>
    </source>
</evidence>
<dbReference type="PIRSF" id="PIRSF006621">
    <property type="entry name" value="Dus"/>
    <property type="match status" value="1"/>
</dbReference>
<comment type="function">
    <text evidence="5">Catalyzes the synthesis of 5,6-dihydrouridine (D), a modified base found in the D-loop of most tRNAs, via the reduction of the C5-C6 double bond in target uridines.</text>
</comment>
<evidence type="ECO:0000256" key="2">
    <source>
        <dbReference type="ARBA" id="ARBA00022643"/>
    </source>
</evidence>
<dbReference type="RefSeq" id="WP_377087925.1">
    <property type="nucleotide sequence ID" value="NZ_JBHSJL010000014.1"/>
</dbReference>
<dbReference type="InterPro" id="IPR013785">
    <property type="entry name" value="Aldolase_TIM"/>
</dbReference>
<gene>
    <name evidence="7" type="ORF">ACFSW8_16750</name>
</gene>
<evidence type="ECO:0000256" key="4">
    <source>
        <dbReference type="ARBA" id="ARBA00023002"/>
    </source>
</evidence>